<dbReference type="InterPro" id="IPR023833">
    <property type="entry name" value="Signal_pept_SipW-depend-type"/>
</dbReference>
<gene>
    <name evidence="2" type="ORF">SAMN06295909_3476</name>
</gene>
<dbReference type="NCBIfam" id="TIGR04088">
    <property type="entry name" value="cognate_SipW"/>
    <property type="match status" value="1"/>
</dbReference>
<dbReference type="Proteomes" id="UP000194464">
    <property type="component" value="Unassembled WGS sequence"/>
</dbReference>
<comment type="caution">
    <text evidence="2">The sequence shown here is derived from an EMBL/GenBank/DDBJ whole genome shotgun (WGS) entry which is preliminary data.</text>
</comment>
<evidence type="ECO:0000313" key="3">
    <source>
        <dbReference type="Proteomes" id="UP000194464"/>
    </source>
</evidence>
<evidence type="ECO:0000313" key="2">
    <source>
        <dbReference type="EMBL" id="SMQ73894.1"/>
    </source>
</evidence>
<accession>A0ABY1RGV5</accession>
<keyword evidence="3" id="KW-1185">Reference proteome</keyword>
<feature type="region of interest" description="Disordered" evidence="1">
    <location>
        <begin position="1"/>
        <end position="22"/>
    </location>
</feature>
<reference evidence="2 3" key="1">
    <citation type="submission" date="2017-04" db="EMBL/GenBank/DDBJ databases">
        <authorList>
            <person name="Varghese N."/>
            <person name="Submissions S."/>
        </authorList>
    </citation>
    <scope>NUCLEOTIDE SEQUENCE [LARGE SCALE GENOMIC DNA]</scope>
    <source>
        <strain evidence="2 3">VKM Ac-1784</strain>
    </source>
</reference>
<organism evidence="2 3">
    <name type="scientific">Plantibacter elymi</name>
    <name type="common">nom. nud.</name>
    <dbReference type="NCBI Taxonomy" id="199708"/>
    <lineage>
        <taxon>Bacteria</taxon>
        <taxon>Bacillati</taxon>
        <taxon>Actinomycetota</taxon>
        <taxon>Actinomycetes</taxon>
        <taxon>Micrococcales</taxon>
        <taxon>Microbacteriaceae</taxon>
        <taxon>Plantibacter</taxon>
    </lineage>
</organism>
<dbReference type="RefSeq" id="WP_133060035.1">
    <property type="nucleotide sequence ID" value="NZ_FXWJ01000005.1"/>
</dbReference>
<feature type="compositionally biased region" description="Basic residues" evidence="1">
    <location>
        <begin position="1"/>
        <end position="13"/>
    </location>
</feature>
<dbReference type="EMBL" id="FXWJ01000005">
    <property type="protein sequence ID" value="SMQ73894.1"/>
    <property type="molecule type" value="Genomic_DNA"/>
</dbReference>
<evidence type="ECO:0000256" key="1">
    <source>
        <dbReference type="SAM" id="MobiDB-lite"/>
    </source>
</evidence>
<protein>
    <submittedName>
        <fullName evidence="2">SipW-cognate class signal peptide</fullName>
    </submittedName>
</protein>
<sequence length="215" mass="21617">MGRHTPAAGRHHRPAEQRSTSRYTKARAALAAALVLGVGTSLTLAAWSDDEFGTATFAASTFAVESQTSSSTWAAHEAANPATLVFNATAMSPGLSQFAFIDIRTTAATNIGGTAALSAVSVATGTLLPQLEYRVVTTAAGTACNAAAFTSPTVPAYTASLSTGTAPPTATGALTAAGNSTVRFCFDVRVKAGTASSFQGGTASATWQITSTSSS</sequence>
<proteinExistence type="predicted"/>
<name>A0ABY1RGV5_9MICO</name>